<dbReference type="InterPro" id="IPR006357">
    <property type="entry name" value="HAD-SF_hydro_IIA"/>
</dbReference>
<dbReference type="EMBL" id="QQAV01000004">
    <property type="protein sequence ID" value="RDI25274.1"/>
    <property type="molecule type" value="Genomic_DNA"/>
</dbReference>
<dbReference type="InterPro" id="IPR023214">
    <property type="entry name" value="HAD_sf"/>
</dbReference>
<evidence type="ECO:0000313" key="2">
    <source>
        <dbReference type="Proteomes" id="UP000255265"/>
    </source>
</evidence>
<dbReference type="AlphaFoldDB" id="A0A370FI00"/>
<dbReference type="Gene3D" id="3.40.50.1000">
    <property type="entry name" value="HAD superfamily/HAD-like"/>
    <property type="match status" value="2"/>
</dbReference>
<dbReference type="GO" id="GO:0016791">
    <property type="term" value="F:phosphatase activity"/>
    <property type="evidence" value="ECO:0007669"/>
    <property type="project" value="TreeGrafter"/>
</dbReference>
<dbReference type="SUPFAM" id="SSF56784">
    <property type="entry name" value="HAD-like"/>
    <property type="match status" value="1"/>
</dbReference>
<accession>A0A370FI00</accession>
<dbReference type="OrthoDB" id="148966at2"/>
<gene>
    <name evidence="1" type="ORF">DFR41_104334</name>
</gene>
<dbReference type="GO" id="GO:0005737">
    <property type="term" value="C:cytoplasm"/>
    <property type="evidence" value="ECO:0007669"/>
    <property type="project" value="TreeGrafter"/>
</dbReference>
<dbReference type="PANTHER" id="PTHR19288:SF46">
    <property type="entry name" value="HALOACID DEHALOGENASE-LIKE HYDROLASE DOMAIN-CONTAINING PROTEIN 2"/>
    <property type="match status" value="1"/>
</dbReference>
<dbReference type="Proteomes" id="UP000255265">
    <property type="component" value="Unassembled WGS sequence"/>
</dbReference>
<proteinExistence type="predicted"/>
<dbReference type="PANTHER" id="PTHR19288">
    <property type="entry name" value="4-NITROPHENYLPHOSPHATASE-RELATED"/>
    <property type="match status" value="1"/>
</dbReference>
<dbReference type="Pfam" id="PF13242">
    <property type="entry name" value="Hydrolase_like"/>
    <property type="match status" value="1"/>
</dbReference>
<sequence length="276" mass="28656">MNILASLAHPPQRKQKENIASAWDTLAQASHLLLDLDGTLVRQNEAVDGAAELLARFEGRFAIVSNNSTHTAQGLSLRLRRLGLRVPPGRIVLAGECAVELLARQQPGARVMVVGSAALQRLATGRGLRPVTAEAEVVLLALDLRFSHARLSAVVHELRSGARLLVANADTSHPGPQGRLVPETGALLAAVEAASGVRPWYVVGKPEPLLFEKGLRCLGADPARTLVVGDNPATDAAGAARLGLACVLVGDAAGAQAASVAELAALPVPTVRLSSA</sequence>
<dbReference type="Pfam" id="PF13344">
    <property type="entry name" value="Hydrolase_6"/>
    <property type="match status" value="1"/>
</dbReference>
<protein>
    <submittedName>
        <fullName evidence="1">HAD superfamily hydrolase (TIGR01450 family)</fullName>
    </submittedName>
</protein>
<organism evidence="1 2">
    <name type="scientific">Pseudacidovorax intermedius</name>
    <dbReference type="NCBI Taxonomy" id="433924"/>
    <lineage>
        <taxon>Bacteria</taxon>
        <taxon>Pseudomonadati</taxon>
        <taxon>Pseudomonadota</taxon>
        <taxon>Betaproteobacteria</taxon>
        <taxon>Burkholderiales</taxon>
        <taxon>Comamonadaceae</taxon>
        <taxon>Pseudacidovorax</taxon>
    </lineage>
</organism>
<reference evidence="1 2" key="1">
    <citation type="submission" date="2018-07" db="EMBL/GenBank/DDBJ databases">
        <title>Genomic Encyclopedia of Type Strains, Phase IV (KMG-IV): sequencing the most valuable type-strain genomes for metagenomic binning, comparative biology and taxonomic classification.</title>
        <authorList>
            <person name="Goeker M."/>
        </authorList>
    </citation>
    <scope>NUCLEOTIDE SEQUENCE [LARGE SCALE GENOMIC DNA]</scope>
    <source>
        <strain evidence="1 2">DSM 21352</strain>
    </source>
</reference>
<keyword evidence="2" id="KW-1185">Reference proteome</keyword>
<dbReference type="NCBIfam" id="TIGR01460">
    <property type="entry name" value="HAD-SF-IIA"/>
    <property type="match status" value="1"/>
</dbReference>
<comment type="caution">
    <text evidence="1">The sequence shown here is derived from an EMBL/GenBank/DDBJ whole genome shotgun (WGS) entry which is preliminary data.</text>
</comment>
<dbReference type="InterPro" id="IPR036412">
    <property type="entry name" value="HAD-like_sf"/>
</dbReference>
<name>A0A370FI00_9BURK</name>
<keyword evidence="1" id="KW-0378">Hydrolase</keyword>
<evidence type="ECO:0000313" key="1">
    <source>
        <dbReference type="EMBL" id="RDI25274.1"/>
    </source>
</evidence>
<dbReference type="RefSeq" id="WP_114803085.1">
    <property type="nucleotide sequence ID" value="NZ_QQAV01000004.1"/>
</dbReference>